<evidence type="ECO:0000256" key="2">
    <source>
        <dbReference type="ARBA" id="ARBA00008668"/>
    </source>
</evidence>
<dbReference type="AlphaFoldDB" id="A0A9Q1MWC7"/>
<name>A0A9Q1MWC7_9SOLA</name>
<gene>
    <name evidence="8" type="ORF">K7X08_006632</name>
</gene>
<dbReference type="InterPro" id="IPR001087">
    <property type="entry name" value="GDSL"/>
</dbReference>
<keyword evidence="4" id="KW-0732">Signal</keyword>
<comment type="similarity">
    <text evidence="2">Belongs to the 'GDSL' lipolytic enzyme family.</text>
</comment>
<evidence type="ECO:0000313" key="8">
    <source>
        <dbReference type="EMBL" id="KAJ8570055.1"/>
    </source>
</evidence>
<protein>
    <submittedName>
        <fullName evidence="8">Uncharacterized protein</fullName>
    </submittedName>
</protein>
<evidence type="ECO:0000256" key="6">
    <source>
        <dbReference type="ARBA" id="ARBA00022963"/>
    </source>
</evidence>
<accession>A0A9Q1MWC7</accession>
<evidence type="ECO:0000313" key="9">
    <source>
        <dbReference type="Proteomes" id="UP001152561"/>
    </source>
</evidence>
<organism evidence="8 9">
    <name type="scientific">Anisodus acutangulus</name>
    <dbReference type="NCBI Taxonomy" id="402998"/>
    <lineage>
        <taxon>Eukaryota</taxon>
        <taxon>Viridiplantae</taxon>
        <taxon>Streptophyta</taxon>
        <taxon>Embryophyta</taxon>
        <taxon>Tracheophyta</taxon>
        <taxon>Spermatophyta</taxon>
        <taxon>Magnoliopsida</taxon>
        <taxon>eudicotyledons</taxon>
        <taxon>Gunneridae</taxon>
        <taxon>Pentapetalae</taxon>
        <taxon>asterids</taxon>
        <taxon>lamiids</taxon>
        <taxon>Solanales</taxon>
        <taxon>Solanaceae</taxon>
        <taxon>Solanoideae</taxon>
        <taxon>Hyoscyameae</taxon>
        <taxon>Anisodus</taxon>
    </lineage>
</organism>
<dbReference type="OrthoDB" id="1608148at2759"/>
<evidence type="ECO:0000256" key="3">
    <source>
        <dbReference type="ARBA" id="ARBA00022525"/>
    </source>
</evidence>
<dbReference type="GO" id="GO:0016788">
    <property type="term" value="F:hydrolase activity, acting on ester bonds"/>
    <property type="evidence" value="ECO:0007669"/>
    <property type="project" value="InterPro"/>
</dbReference>
<keyword evidence="3" id="KW-0964">Secreted</keyword>
<comment type="subcellular location">
    <subcellularLocation>
        <location evidence="1">Secreted</location>
    </subcellularLocation>
</comment>
<dbReference type="InterPro" id="IPR036514">
    <property type="entry name" value="SGNH_hydro_sf"/>
</dbReference>
<dbReference type="PANTHER" id="PTHR45650:SF14">
    <property type="entry name" value="GDSL ESTERASE_LIPASE 7-LIKE"/>
    <property type="match status" value="1"/>
</dbReference>
<proteinExistence type="inferred from homology"/>
<dbReference type="GO" id="GO:0016042">
    <property type="term" value="P:lipid catabolic process"/>
    <property type="evidence" value="ECO:0007669"/>
    <property type="project" value="UniProtKB-KW"/>
</dbReference>
<dbReference type="GO" id="GO:0005576">
    <property type="term" value="C:extracellular region"/>
    <property type="evidence" value="ECO:0007669"/>
    <property type="project" value="UniProtKB-SubCell"/>
</dbReference>
<comment type="caution">
    <text evidence="8">The sequence shown here is derived from an EMBL/GenBank/DDBJ whole genome shotgun (WGS) entry which is preliminary data.</text>
</comment>
<dbReference type="InterPro" id="IPR051238">
    <property type="entry name" value="GDSL_esterase/lipase"/>
</dbReference>
<dbReference type="Gene3D" id="3.40.50.1110">
    <property type="entry name" value="SGNH hydrolase"/>
    <property type="match status" value="1"/>
</dbReference>
<sequence>MFLGLPLVPSYMALSKEQRGKVTTGINYASAGCGILPDSPTMPGCLNLDKQVTNFEKTILEDLPKSIPKTIDLKLHLAKSIFYIYIGTNDYAYFLSNYSAVMTPQYFSHFLLGQLAERLKILYDLGARKFVVNNLLPLGCIPANCIHNHCNDTINNNVFKFSKKLPLMLRLLPNKGFKGVVFATPPDYFKLFENPLIIKQSGIKDMVHGCRKFGSKTYCKDRDKYFFFDDIHTTEAANHVLAQGCFNGSLCEPWTVQRIAELS</sequence>
<evidence type="ECO:0000256" key="1">
    <source>
        <dbReference type="ARBA" id="ARBA00004613"/>
    </source>
</evidence>
<dbReference type="PANTHER" id="PTHR45650">
    <property type="entry name" value="GDSL-LIKE LIPASE/ACYLHYDROLASE-RELATED"/>
    <property type="match status" value="1"/>
</dbReference>
<dbReference type="Proteomes" id="UP001152561">
    <property type="component" value="Unassembled WGS sequence"/>
</dbReference>
<dbReference type="EMBL" id="JAJAGQ010000002">
    <property type="protein sequence ID" value="KAJ8570055.1"/>
    <property type="molecule type" value="Genomic_DNA"/>
</dbReference>
<keyword evidence="7" id="KW-0443">Lipid metabolism</keyword>
<reference evidence="9" key="1">
    <citation type="journal article" date="2023" name="Proc. Natl. Acad. Sci. U.S.A.">
        <title>Genomic and structural basis for evolution of tropane alkaloid biosynthesis.</title>
        <authorList>
            <person name="Wanga Y.-J."/>
            <person name="Taina T."/>
            <person name="Yua J.-Y."/>
            <person name="Lia J."/>
            <person name="Xua B."/>
            <person name="Chenc J."/>
            <person name="D'Auriad J.C."/>
            <person name="Huanga J.-P."/>
            <person name="Huanga S.-X."/>
        </authorList>
    </citation>
    <scope>NUCLEOTIDE SEQUENCE [LARGE SCALE GENOMIC DNA]</scope>
    <source>
        <strain evidence="9">cv. KIB-2019</strain>
    </source>
</reference>
<dbReference type="Pfam" id="PF00657">
    <property type="entry name" value="Lipase_GDSL"/>
    <property type="match status" value="1"/>
</dbReference>
<evidence type="ECO:0000256" key="5">
    <source>
        <dbReference type="ARBA" id="ARBA00022801"/>
    </source>
</evidence>
<keyword evidence="9" id="KW-1185">Reference proteome</keyword>
<keyword evidence="5" id="KW-0378">Hydrolase</keyword>
<evidence type="ECO:0000256" key="7">
    <source>
        <dbReference type="ARBA" id="ARBA00023098"/>
    </source>
</evidence>
<keyword evidence="6" id="KW-0442">Lipid degradation</keyword>
<evidence type="ECO:0000256" key="4">
    <source>
        <dbReference type="ARBA" id="ARBA00022729"/>
    </source>
</evidence>